<keyword evidence="3" id="KW-1185">Reference proteome</keyword>
<evidence type="ECO:0000313" key="2">
    <source>
        <dbReference type="EMBL" id="CZT19440.1"/>
    </source>
</evidence>
<dbReference type="Gene3D" id="1.20.58.340">
    <property type="entry name" value="Magnesium transport protein CorA, transmembrane region"/>
    <property type="match status" value="1"/>
</dbReference>
<feature type="transmembrane region" description="Helical" evidence="1">
    <location>
        <begin position="327"/>
        <end position="348"/>
    </location>
</feature>
<dbReference type="AlphaFoldDB" id="A0A2D3V1U5"/>
<sequence length="421" mass="47749">MKRVPCGDVHLLHFAAGCWLRKKVALQELSSLREASGSTVLFVNTKDSQVPIDSRLREALATSFGVPAWFWTKKSQEASGYWYYNNSSDNTAGNSAPRPRHISVFRFIIKYSTGAPWAAHEPGRADSYDWHRMSFVTLYRPSTSTATLLCIDVPAALEKNIQQALMDMNSNDVLLSHPFAYHELILEHVVDIYDQAIWAFRDYVRNHEKHRPLLPNPRPDYVGMHELARHVMHSSEVSATALNVIESMLDSLSTYRHHSTAGFLDPAPEIRRQKSLLQCMNLRSKALEERLRNEINLAFHISAQADSLIAAKIAHAAQVDSSAMKTLSFLGLVFLPGTFISALFSMSFFNFTPATEDRPEAWRISNRFWIYFVVTVPVTMFTVGAWAYWQRNVLARLQKSPLRDAGAEEQEKPGSMKYPVV</sequence>
<keyword evidence="1" id="KW-1133">Transmembrane helix</keyword>
<reference evidence="2 3" key="1">
    <citation type="submission" date="2016-03" db="EMBL/GenBank/DDBJ databases">
        <authorList>
            <person name="Ploux O."/>
        </authorList>
    </citation>
    <scope>NUCLEOTIDE SEQUENCE [LARGE SCALE GENOMIC DNA]</scope>
    <source>
        <strain evidence="2 3">URUG2</strain>
    </source>
</reference>
<keyword evidence="1" id="KW-0812">Transmembrane</keyword>
<feature type="transmembrane region" description="Helical" evidence="1">
    <location>
        <begin position="368"/>
        <end position="389"/>
    </location>
</feature>
<dbReference type="EMBL" id="FJUY01000007">
    <property type="protein sequence ID" value="CZT19440.1"/>
    <property type="molecule type" value="Genomic_DNA"/>
</dbReference>
<dbReference type="Proteomes" id="UP000225277">
    <property type="component" value="Unassembled WGS sequence"/>
</dbReference>
<evidence type="ECO:0000256" key="1">
    <source>
        <dbReference type="SAM" id="Phobius"/>
    </source>
</evidence>
<dbReference type="STRING" id="112498.A0A2D3V1U5"/>
<gene>
    <name evidence="2" type="ORF">RCC_05291</name>
</gene>
<proteinExistence type="predicted"/>
<dbReference type="OrthoDB" id="2830640at2759"/>
<accession>A0A2D3V1U5</accession>
<dbReference type="RefSeq" id="XP_023626330.1">
    <property type="nucleotide sequence ID" value="XM_023770562.1"/>
</dbReference>
<name>A0A2D3V1U5_9PEZI</name>
<evidence type="ECO:0000313" key="3">
    <source>
        <dbReference type="Proteomes" id="UP000225277"/>
    </source>
</evidence>
<dbReference type="GeneID" id="35600454"/>
<protein>
    <submittedName>
        <fullName evidence="2">Uncharacterized protein</fullName>
    </submittedName>
</protein>
<keyword evidence="1" id="KW-0472">Membrane</keyword>
<organism evidence="2 3">
    <name type="scientific">Ramularia collo-cygni</name>
    <dbReference type="NCBI Taxonomy" id="112498"/>
    <lineage>
        <taxon>Eukaryota</taxon>
        <taxon>Fungi</taxon>
        <taxon>Dikarya</taxon>
        <taxon>Ascomycota</taxon>
        <taxon>Pezizomycotina</taxon>
        <taxon>Dothideomycetes</taxon>
        <taxon>Dothideomycetidae</taxon>
        <taxon>Mycosphaerellales</taxon>
        <taxon>Mycosphaerellaceae</taxon>
        <taxon>Ramularia</taxon>
    </lineage>
</organism>